<name>A0ABP7VWR4_9BACI</name>
<dbReference type="PRINTS" id="PR00081">
    <property type="entry name" value="GDHRDH"/>
</dbReference>
<dbReference type="EMBL" id="BAABDL010000116">
    <property type="protein sequence ID" value="GAA4075466.1"/>
    <property type="molecule type" value="Genomic_DNA"/>
</dbReference>
<dbReference type="InterPro" id="IPR002347">
    <property type="entry name" value="SDR_fam"/>
</dbReference>
<sequence>MTFPVLEGKVAIVTGAAMGMGEEIAKLFAEAKAKVIVADINEEKGQAVVDAIKADGGEAAFVKTDVSSSEDVQNMVKFAVDTYGKLDVAVNNAALTPDDKPAAEFDEDYWDRLMAIDLKGAALCQKYDDILNNRKRVPLITYNLYRKEKKKKFREDPFNTANWTYHSDTNSYVCPNEKQLNYLYESTRTDRYGFKRTFKVYECEDCTGCPLRELCTKAKEGTNRRLYQNAKWESQKEYVREKLSDKKTGEIYRKRKIDVEPFFGFLKANLGFTRLSLRGQSKAHNELGFALLAVNLRKFTANNVKTPMNPNDDKNKNGSIYDKTVSRTIFYLVRLVMSQPRLKFNLS</sequence>
<gene>
    <name evidence="2" type="ORF">GCM10022410_20500</name>
</gene>
<dbReference type="InterPro" id="IPR036291">
    <property type="entry name" value="NAD(P)-bd_dom_sf"/>
</dbReference>
<comment type="caution">
    <text evidence="2">The sequence shown here is derived from an EMBL/GenBank/DDBJ whole genome shotgun (WGS) entry which is preliminary data.</text>
</comment>
<reference evidence="3" key="1">
    <citation type="journal article" date="2019" name="Int. J. Syst. Evol. Microbiol.">
        <title>The Global Catalogue of Microorganisms (GCM) 10K type strain sequencing project: providing services to taxonomists for standard genome sequencing and annotation.</title>
        <authorList>
            <consortium name="The Broad Institute Genomics Platform"/>
            <consortium name="The Broad Institute Genome Sequencing Center for Infectious Disease"/>
            <person name="Wu L."/>
            <person name="Ma J."/>
        </authorList>
    </citation>
    <scope>NUCLEOTIDE SEQUENCE [LARGE SCALE GENOMIC DNA]</scope>
    <source>
        <strain evidence="3">JCM 17250</strain>
    </source>
</reference>
<dbReference type="Pfam" id="PF13751">
    <property type="entry name" value="DDE_Tnp_1_6"/>
    <property type="match status" value="1"/>
</dbReference>
<dbReference type="InterPro" id="IPR025668">
    <property type="entry name" value="Tnp_DDE_dom"/>
</dbReference>
<accession>A0ABP7VWR4</accession>
<evidence type="ECO:0000259" key="1">
    <source>
        <dbReference type="Pfam" id="PF13751"/>
    </source>
</evidence>
<dbReference type="Pfam" id="PF00106">
    <property type="entry name" value="adh_short"/>
    <property type="match status" value="1"/>
</dbReference>
<evidence type="ECO:0000313" key="2">
    <source>
        <dbReference type="EMBL" id="GAA4075466.1"/>
    </source>
</evidence>
<organism evidence="2 3">
    <name type="scientific">Amphibacillus indicireducens</name>
    <dbReference type="NCBI Taxonomy" id="1076330"/>
    <lineage>
        <taxon>Bacteria</taxon>
        <taxon>Bacillati</taxon>
        <taxon>Bacillota</taxon>
        <taxon>Bacilli</taxon>
        <taxon>Bacillales</taxon>
        <taxon>Bacillaceae</taxon>
        <taxon>Amphibacillus</taxon>
    </lineage>
</organism>
<dbReference type="PANTHER" id="PTHR42820:SF1">
    <property type="entry name" value="SHORT-CHAIN DEHYDROGENASE_REDUCTASE FAMILY PROTEIN"/>
    <property type="match status" value="1"/>
</dbReference>
<keyword evidence="3" id="KW-1185">Reference proteome</keyword>
<feature type="domain" description="Transposase DDE" evidence="1">
    <location>
        <begin position="173"/>
        <end position="299"/>
    </location>
</feature>
<dbReference type="Gene3D" id="3.40.50.720">
    <property type="entry name" value="NAD(P)-binding Rossmann-like Domain"/>
    <property type="match status" value="1"/>
</dbReference>
<dbReference type="SUPFAM" id="SSF51735">
    <property type="entry name" value="NAD(P)-binding Rossmann-fold domains"/>
    <property type="match status" value="1"/>
</dbReference>
<dbReference type="Proteomes" id="UP001501734">
    <property type="component" value="Unassembled WGS sequence"/>
</dbReference>
<evidence type="ECO:0000313" key="3">
    <source>
        <dbReference type="Proteomes" id="UP001501734"/>
    </source>
</evidence>
<dbReference type="PANTHER" id="PTHR42820">
    <property type="entry name" value="SHORT-CHAIN DEHYDROGENASE REDUCTASE"/>
    <property type="match status" value="1"/>
</dbReference>
<proteinExistence type="predicted"/>
<protein>
    <recommendedName>
        <fullName evidence="1">Transposase DDE domain-containing protein</fullName>
    </recommendedName>
</protein>